<evidence type="ECO:0000313" key="4">
    <source>
        <dbReference type="Proteomes" id="UP000028073"/>
    </source>
</evidence>
<comment type="caution">
    <text evidence="3">The sequence shown here is derived from an EMBL/GenBank/DDBJ whole genome shotgun (WGS) entry which is preliminary data.</text>
</comment>
<evidence type="ECO:0000256" key="1">
    <source>
        <dbReference type="SAM" id="MobiDB-lite"/>
    </source>
</evidence>
<dbReference type="STRING" id="1137799.GZ78_17870"/>
<dbReference type="eggNOG" id="ENOG5032Y7H">
    <property type="taxonomic scope" value="Bacteria"/>
</dbReference>
<evidence type="ECO:0000256" key="2">
    <source>
        <dbReference type="SAM" id="Phobius"/>
    </source>
</evidence>
<dbReference type="EMBL" id="JOKH01000003">
    <property type="protein sequence ID" value="KEQ17596.1"/>
    <property type="molecule type" value="Genomic_DNA"/>
</dbReference>
<organism evidence="3 4">
    <name type="scientific">Endozoicomonas numazuensis</name>
    <dbReference type="NCBI Taxonomy" id="1137799"/>
    <lineage>
        <taxon>Bacteria</taxon>
        <taxon>Pseudomonadati</taxon>
        <taxon>Pseudomonadota</taxon>
        <taxon>Gammaproteobacteria</taxon>
        <taxon>Oceanospirillales</taxon>
        <taxon>Endozoicomonadaceae</taxon>
        <taxon>Endozoicomonas</taxon>
    </lineage>
</organism>
<name>A0A081NGM3_9GAMM</name>
<feature type="region of interest" description="Disordered" evidence="1">
    <location>
        <begin position="1"/>
        <end position="41"/>
    </location>
</feature>
<dbReference type="InterPro" id="IPR021339">
    <property type="entry name" value="DUF2956"/>
</dbReference>
<gene>
    <name evidence="3" type="ORF">GZ78_17870</name>
</gene>
<evidence type="ECO:0000313" key="3">
    <source>
        <dbReference type="EMBL" id="KEQ17596.1"/>
    </source>
</evidence>
<protein>
    <submittedName>
        <fullName evidence="3">Membrane protein</fullName>
    </submittedName>
</protein>
<keyword evidence="2" id="KW-1133">Transmembrane helix</keyword>
<accession>A0A081NGM3</accession>
<proteinExistence type="predicted"/>
<feature type="transmembrane region" description="Helical" evidence="2">
    <location>
        <begin position="99"/>
        <end position="118"/>
    </location>
</feature>
<sequence length="121" mass="13988">MLQRLQRNMARPQKKTDSSKTREEAMATAKATQRPGQSKEQTRLIAQGIQKGIEHYKKQQKAKARELDKNLKKVRKQTESPVQEAEAVTEEVIHYKQHWLPWLLLGLSWGAFVLYLMTSGT</sequence>
<dbReference type="AlphaFoldDB" id="A0A081NGM3"/>
<feature type="compositionally biased region" description="Polar residues" evidence="1">
    <location>
        <begin position="30"/>
        <end position="39"/>
    </location>
</feature>
<dbReference type="Pfam" id="PF11169">
    <property type="entry name" value="DUF2956"/>
    <property type="match status" value="1"/>
</dbReference>
<keyword evidence="4" id="KW-1185">Reference proteome</keyword>
<feature type="compositionally biased region" description="Basic and acidic residues" evidence="1">
    <location>
        <begin position="14"/>
        <end position="25"/>
    </location>
</feature>
<dbReference type="Proteomes" id="UP000028073">
    <property type="component" value="Unassembled WGS sequence"/>
</dbReference>
<keyword evidence="2" id="KW-0472">Membrane</keyword>
<reference evidence="3 4" key="1">
    <citation type="submission" date="2014-06" db="EMBL/GenBank/DDBJ databases">
        <title>Whole Genome Sequences of Three Symbiotic Endozoicomonas Bacteria.</title>
        <authorList>
            <person name="Neave M.J."/>
            <person name="Apprill A."/>
            <person name="Voolstra C.R."/>
        </authorList>
    </citation>
    <scope>NUCLEOTIDE SEQUENCE [LARGE SCALE GENOMIC DNA]</scope>
    <source>
        <strain evidence="3 4">DSM 25634</strain>
    </source>
</reference>
<keyword evidence="2" id="KW-0812">Transmembrane</keyword>